<accession>A0A9Q1JBP9</accession>
<keyword evidence="3" id="KW-1185">Reference proteome</keyword>
<dbReference type="Proteomes" id="UP001152622">
    <property type="component" value="Chromosome 2"/>
</dbReference>
<name>A0A9Q1JBP9_SYNKA</name>
<sequence length="153" mass="16370">MHWGGVPVTRLGHSSQYICRLPSAAVQSLFSPAANVWPSPPSDSSAVTMRKPPTPEQIYALNESLPIQGGKKTLAEKNGWSSFVNTSVLRAKPYYKPEEGPDMRDMKGGFAWAFPHSPPAPKSTSTASGGPSREQSAVQGVKLTPNTSQMDCG</sequence>
<reference evidence="2" key="1">
    <citation type="journal article" date="2023" name="Science">
        <title>Genome structures resolve the early diversification of teleost fishes.</title>
        <authorList>
            <person name="Parey E."/>
            <person name="Louis A."/>
            <person name="Montfort J."/>
            <person name="Bouchez O."/>
            <person name="Roques C."/>
            <person name="Iampietro C."/>
            <person name="Lluch J."/>
            <person name="Castinel A."/>
            <person name="Donnadieu C."/>
            <person name="Desvignes T."/>
            <person name="Floi Bucao C."/>
            <person name="Jouanno E."/>
            <person name="Wen M."/>
            <person name="Mejri S."/>
            <person name="Dirks R."/>
            <person name="Jansen H."/>
            <person name="Henkel C."/>
            <person name="Chen W.J."/>
            <person name="Zahm M."/>
            <person name="Cabau C."/>
            <person name="Klopp C."/>
            <person name="Thompson A.W."/>
            <person name="Robinson-Rechavi M."/>
            <person name="Braasch I."/>
            <person name="Lecointre G."/>
            <person name="Bobe J."/>
            <person name="Postlethwait J.H."/>
            <person name="Berthelot C."/>
            <person name="Roest Crollius H."/>
            <person name="Guiguen Y."/>
        </authorList>
    </citation>
    <scope>NUCLEOTIDE SEQUENCE</scope>
    <source>
        <strain evidence="2">WJC10195</strain>
    </source>
</reference>
<protein>
    <submittedName>
        <fullName evidence="2">Uncharacterized protein</fullName>
    </submittedName>
</protein>
<feature type="compositionally biased region" description="Polar residues" evidence="1">
    <location>
        <begin position="133"/>
        <end position="153"/>
    </location>
</feature>
<organism evidence="2 3">
    <name type="scientific">Synaphobranchus kaupii</name>
    <name type="common">Kaup's arrowtooth eel</name>
    <dbReference type="NCBI Taxonomy" id="118154"/>
    <lineage>
        <taxon>Eukaryota</taxon>
        <taxon>Metazoa</taxon>
        <taxon>Chordata</taxon>
        <taxon>Craniata</taxon>
        <taxon>Vertebrata</taxon>
        <taxon>Euteleostomi</taxon>
        <taxon>Actinopterygii</taxon>
        <taxon>Neopterygii</taxon>
        <taxon>Teleostei</taxon>
        <taxon>Anguilliformes</taxon>
        <taxon>Synaphobranchidae</taxon>
        <taxon>Synaphobranchus</taxon>
    </lineage>
</organism>
<evidence type="ECO:0000313" key="2">
    <source>
        <dbReference type="EMBL" id="KAJ8376487.1"/>
    </source>
</evidence>
<evidence type="ECO:0000313" key="3">
    <source>
        <dbReference type="Proteomes" id="UP001152622"/>
    </source>
</evidence>
<dbReference type="AlphaFoldDB" id="A0A9Q1JBP9"/>
<feature type="region of interest" description="Disordered" evidence="1">
    <location>
        <begin position="106"/>
        <end position="153"/>
    </location>
</feature>
<dbReference type="EMBL" id="JAINUF010000002">
    <property type="protein sequence ID" value="KAJ8376487.1"/>
    <property type="molecule type" value="Genomic_DNA"/>
</dbReference>
<gene>
    <name evidence="2" type="ORF">SKAU_G00070670</name>
</gene>
<comment type="caution">
    <text evidence="2">The sequence shown here is derived from an EMBL/GenBank/DDBJ whole genome shotgun (WGS) entry which is preliminary data.</text>
</comment>
<evidence type="ECO:0000256" key="1">
    <source>
        <dbReference type="SAM" id="MobiDB-lite"/>
    </source>
</evidence>
<proteinExistence type="predicted"/>